<feature type="transmembrane region" description="Helical" evidence="2">
    <location>
        <begin position="6"/>
        <end position="25"/>
    </location>
</feature>
<feature type="region of interest" description="Disordered" evidence="1">
    <location>
        <begin position="34"/>
        <end position="56"/>
    </location>
</feature>
<proteinExistence type="predicted"/>
<sequence length="56" mass="6454">MILGGFTFVILSWFLLLSFSLQVRLRRCNAMRVRDHQSHHLHNKTLTGTPPPQPAL</sequence>
<evidence type="ECO:0000256" key="1">
    <source>
        <dbReference type="SAM" id="MobiDB-lite"/>
    </source>
</evidence>
<keyword evidence="4" id="KW-1185">Reference proteome</keyword>
<organism evidence="3 4">
    <name type="scientific">Periconia macrospinosa</name>
    <dbReference type="NCBI Taxonomy" id="97972"/>
    <lineage>
        <taxon>Eukaryota</taxon>
        <taxon>Fungi</taxon>
        <taxon>Dikarya</taxon>
        <taxon>Ascomycota</taxon>
        <taxon>Pezizomycotina</taxon>
        <taxon>Dothideomycetes</taxon>
        <taxon>Pleosporomycetidae</taxon>
        <taxon>Pleosporales</taxon>
        <taxon>Massarineae</taxon>
        <taxon>Periconiaceae</taxon>
        <taxon>Periconia</taxon>
    </lineage>
</organism>
<feature type="non-terminal residue" evidence="3">
    <location>
        <position position="56"/>
    </location>
</feature>
<evidence type="ECO:0000313" key="3">
    <source>
        <dbReference type="EMBL" id="PVH93992.1"/>
    </source>
</evidence>
<name>A0A2V1D7H0_9PLEO</name>
<dbReference type="EMBL" id="KZ805556">
    <property type="protein sequence ID" value="PVH93992.1"/>
    <property type="molecule type" value="Genomic_DNA"/>
</dbReference>
<protein>
    <submittedName>
        <fullName evidence="3">Uncharacterized protein</fullName>
    </submittedName>
</protein>
<gene>
    <name evidence="3" type="ORF">DM02DRAFT_618917</name>
</gene>
<accession>A0A2V1D7H0</accession>
<dbReference type="AlphaFoldDB" id="A0A2V1D7H0"/>
<reference evidence="3 4" key="1">
    <citation type="journal article" date="2018" name="Sci. Rep.">
        <title>Comparative genomics provides insights into the lifestyle and reveals functional heterogeneity of dark septate endophytic fungi.</title>
        <authorList>
            <person name="Knapp D.G."/>
            <person name="Nemeth J.B."/>
            <person name="Barry K."/>
            <person name="Hainaut M."/>
            <person name="Henrissat B."/>
            <person name="Johnson J."/>
            <person name="Kuo A."/>
            <person name="Lim J.H.P."/>
            <person name="Lipzen A."/>
            <person name="Nolan M."/>
            <person name="Ohm R.A."/>
            <person name="Tamas L."/>
            <person name="Grigoriev I.V."/>
            <person name="Spatafora J.W."/>
            <person name="Nagy L.G."/>
            <person name="Kovacs G.M."/>
        </authorList>
    </citation>
    <scope>NUCLEOTIDE SEQUENCE [LARGE SCALE GENOMIC DNA]</scope>
    <source>
        <strain evidence="3 4">DSE2036</strain>
    </source>
</reference>
<dbReference type="Proteomes" id="UP000244855">
    <property type="component" value="Unassembled WGS sequence"/>
</dbReference>
<evidence type="ECO:0000256" key="2">
    <source>
        <dbReference type="SAM" id="Phobius"/>
    </source>
</evidence>
<keyword evidence="2" id="KW-0812">Transmembrane</keyword>
<evidence type="ECO:0000313" key="4">
    <source>
        <dbReference type="Proteomes" id="UP000244855"/>
    </source>
</evidence>
<keyword evidence="2" id="KW-0472">Membrane</keyword>
<keyword evidence="2" id="KW-1133">Transmembrane helix</keyword>